<organism evidence="4 5">
    <name type="scientific">Clunio marinus</name>
    <dbReference type="NCBI Taxonomy" id="568069"/>
    <lineage>
        <taxon>Eukaryota</taxon>
        <taxon>Metazoa</taxon>
        <taxon>Ecdysozoa</taxon>
        <taxon>Arthropoda</taxon>
        <taxon>Hexapoda</taxon>
        <taxon>Insecta</taxon>
        <taxon>Pterygota</taxon>
        <taxon>Neoptera</taxon>
        <taxon>Endopterygota</taxon>
        <taxon>Diptera</taxon>
        <taxon>Nematocera</taxon>
        <taxon>Chironomoidea</taxon>
        <taxon>Chironomidae</taxon>
        <taxon>Clunio</taxon>
    </lineage>
</organism>
<dbReference type="SUPFAM" id="SSF47473">
    <property type="entry name" value="EF-hand"/>
    <property type="match status" value="1"/>
</dbReference>
<dbReference type="InterPro" id="IPR050403">
    <property type="entry name" value="Myosin_RLC"/>
</dbReference>
<feature type="region of interest" description="Disordered" evidence="2">
    <location>
        <begin position="213"/>
        <end position="236"/>
    </location>
</feature>
<evidence type="ECO:0000256" key="1">
    <source>
        <dbReference type="ARBA" id="ARBA00022737"/>
    </source>
</evidence>
<evidence type="ECO:0000313" key="4">
    <source>
        <dbReference type="EMBL" id="CRK88169.1"/>
    </source>
</evidence>
<accession>A0A1J1HPM0</accession>
<reference evidence="4 5" key="1">
    <citation type="submission" date="2015-04" db="EMBL/GenBank/DDBJ databases">
        <authorList>
            <person name="Syromyatnikov M.Y."/>
            <person name="Popov V.N."/>
        </authorList>
    </citation>
    <scope>NUCLEOTIDE SEQUENCE [LARGE SCALE GENOMIC DNA]</scope>
</reference>
<dbReference type="PANTHER" id="PTHR23049">
    <property type="entry name" value="MYOSIN REGULATORY LIGHT CHAIN 2"/>
    <property type="match status" value="1"/>
</dbReference>
<dbReference type="InterPro" id="IPR002048">
    <property type="entry name" value="EF_hand_dom"/>
</dbReference>
<protein>
    <submittedName>
        <fullName evidence="4">CLUMA_CG001954, isoform A</fullName>
    </submittedName>
</protein>
<keyword evidence="1" id="KW-0677">Repeat</keyword>
<feature type="compositionally biased region" description="Low complexity" evidence="2">
    <location>
        <begin position="68"/>
        <end position="78"/>
    </location>
</feature>
<dbReference type="Gene3D" id="1.10.238.10">
    <property type="entry name" value="EF-hand"/>
    <property type="match status" value="1"/>
</dbReference>
<feature type="compositionally biased region" description="Basic and acidic residues" evidence="2">
    <location>
        <begin position="85"/>
        <end position="127"/>
    </location>
</feature>
<gene>
    <name evidence="4" type="ORF">CLUMA_CG001954</name>
</gene>
<feature type="domain" description="EF-hand" evidence="3">
    <location>
        <begin position="497"/>
        <end position="532"/>
    </location>
</feature>
<dbReference type="AlphaFoldDB" id="A0A1J1HPM0"/>
<feature type="region of interest" description="Disordered" evidence="2">
    <location>
        <begin position="156"/>
        <end position="182"/>
    </location>
</feature>
<feature type="region of interest" description="Disordered" evidence="2">
    <location>
        <begin position="1"/>
        <end position="127"/>
    </location>
</feature>
<feature type="compositionally biased region" description="Polar residues" evidence="2">
    <location>
        <begin position="218"/>
        <end position="234"/>
    </location>
</feature>
<evidence type="ECO:0000256" key="2">
    <source>
        <dbReference type="SAM" id="MobiDB-lite"/>
    </source>
</evidence>
<dbReference type="EMBL" id="CVRI01000006">
    <property type="protein sequence ID" value="CRK88169.1"/>
    <property type="molecule type" value="Genomic_DNA"/>
</dbReference>
<dbReference type="OrthoDB" id="435273at2759"/>
<evidence type="ECO:0000313" key="5">
    <source>
        <dbReference type="Proteomes" id="UP000183832"/>
    </source>
</evidence>
<proteinExistence type="predicted"/>
<name>A0A1J1HPM0_9DIPT</name>
<dbReference type="Proteomes" id="UP000183832">
    <property type="component" value="Unassembled WGS sequence"/>
</dbReference>
<dbReference type="FunFam" id="1.10.238.10:FF:000001">
    <property type="entry name" value="Calmodulin 1"/>
    <property type="match status" value="1"/>
</dbReference>
<dbReference type="PROSITE" id="PS50222">
    <property type="entry name" value="EF_HAND_2"/>
    <property type="match status" value="1"/>
</dbReference>
<dbReference type="STRING" id="568069.A0A1J1HPM0"/>
<dbReference type="InterPro" id="IPR011992">
    <property type="entry name" value="EF-hand-dom_pair"/>
</dbReference>
<dbReference type="CDD" id="cd00051">
    <property type="entry name" value="EFh"/>
    <property type="match status" value="1"/>
</dbReference>
<keyword evidence="5" id="KW-1185">Reference proteome</keyword>
<evidence type="ECO:0000259" key="3">
    <source>
        <dbReference type="PROSITE" id="PS50222"/>
    </source>
</evidence>
<sequence>MSINDDFYSHFPSLNSNSKENQRYKRISQEYTEYLKNIKPISPKPMEQPKKYQNSRIKRSKEPEFEDSLSSSGLSTPSMDVIFSAEDRNKFENEQREERRKNYQRSLEKQIAEQRLKKKREAERQKREEMILEQRLKRQLESIKRQKDSQFEKVVERISKSEKENESVNRNNRHSLDNSSPENNVYKYFSHSARIDADLFNYKKYFKDIIQEGKEQEPSSTKTNKLSPVINPNNDLPKKHFVSKKHEIDFCPNCTTHAECRRCHKKLDVICNNCFSYERSKISPEATNHPEIEYNEPEIPLEKNQQVVIYRADEQHAPYSFNIEPNSKFYNKNSEKDVQPLNNVDLTNYVKLYGNLKSNKKANDRKSHEIFSRSPNTSSKYNSEEMSQIDKFISSPLSPTKLDDILKIFIINIMSQHLKHFTEKDIDSFREAFYLFARNRKENPIYIRSVDELCLITRSLGLSPTVKEITAYMKKYNNKMSFSDFLEVVHTHSRVEKLPDEILDAFKAYDTKKTGKINPRVLRSILANWGEKLSEREIQAIFREANVNMNNDFNYTEFLKIVSAPVPDYY</sequence>
<dbReference type="GO" id="GO:0005509">
    <property type="term" value="F:calcium ion binding"/>
    <property type="evidence" value="ECO:0007669"/>
    <property type="project" value="InterPro"/>
</dbReference>
<dbReference type="Pfam" id="PF13499">
    <property type="entry name" value="EF-hand_7"/>
    <property type="match status" value="1"/>
</dbReference>
<feature type="compositionally biased region" description="Basic and acidic residues" evidence="2">
    <location>
        <begin position="156"/>
        <end position="167"/>
    </location>
</feature>